<keyword evidence="2" id="KW-1185">Reference proteome</keyword>
<dbReference type="EMBL" id="JACMRX010000005">
    <property type="protein sequence ID" value="KAF7988627.1"/>
    <property type="molecule type" value="Genomic_DNA"/>
</dbReference>
<dbReference type="Proteomes" id="UP000639338">
    <property type="component" value="Unassembled WGS sequence"/>
</dbReference>
<evidence type="ECO:0000313" key="2">
    <source>
        <dbReference type="Proteomes" id="UP000639338"/>
    </source>
</evidence>
<gene>
    <name evidence="1" type="ORF">HCN44_001200</name>
</gene>
<proteinExistence type="predicted"/>
<evidence type="ECO:0000313" key="1">
    <source>
        <dbReference type="EMBL" id="KAF7988627.1"/>
    </source>
</evidence>
<reference evidence="1 2" key="1">
    <citation type="submission" date="2020-08" db="EMBL/GenBank/DDBJ databases">
        <title>Aphidius gifuensis genome sequencing and assembly.</title>
        <authorList>
            <person name="Du Z."/>
        </authorList>
    </citation>
    <scope>NUCLEOTIDE SEQUENCE [LARGE SCALE GENOMIC DNA]</scope>
    <source>
        <strain evidence="1">YNYX2018</strain>
        <tissue evidence="1">Adults</tissue>
    </source>
</reference>
<dbReference type="InterPro" id="IPR029063">
    <property type="entry name" value="SAM-dependent_MTases_sf"/>
</dbReference>
<dbReference type="OrthoDB" id="6375980at2759"/>
<dbReference type="SUPFAM" id="SSF53335">
    <property type="entry name" value="S-adenosyl-L-methionine-dependent methyltransferases"/>
    <property type="match status" value="1"/>
</dbReference>
<comment type="caution">
    <text evidence="1">The sequence shown here is derived from an EMBL/GenBank/DDBJ whole genome shotgun (WGS) entry which is preliminary data.</text>
</comment>
<name>A0A834XN89_APHGI</name>
<protein>
    <submittedName>
        <fullName evidence="1">Uncharacterized protein</fullName>
    </submittedName>
</protein>
<accession>A0A834XN89</accession>
<sequence length="198" mass="23208">MNEYEVEKEISKLLSEGKWKDIINFVNSDINFEARRLLWVWPTFNDLNWIKIIINELKLKGIVSIGCGTGLLEWIIQQHSGCDVIGVEADKLWWHSKYSPPIYLNNIIFIERNNNDLIVPNDFAILFCYFNNGQAFDDYIKNYIGKFVFIIGPDDGHNRCTDPLPFDRKLIDLGWKLCNARLLDNKKDFITVYSRRAL</sequence>
<dbReference type="AlphaFoldDB" id="A0A834XN89"/>
<organism evidence="1 2">
    <name type="scientific">Aphidius gifuensis</name>
    <name type="common">Parasitoid wasp</name>
    <dbReference type="NCBI Taxonomy" id="684658"/>
    <lineage>
        <taxon>Eukaryota</taxon>
        <taxon>Metazoa</taxon>
        <taxon>Ecdysozoa</taxon>
        <taxon>Arthropoda</taxon>
        <taxon>Hexapoda</taxon>
        <taxon>Insecta</taxon>
        <taxon>Pterygota</taxon>
        <taxon>Neoptera</taxon>
        <taxon>Endopterygota</taxon>
        <taxon>Hymenoptera</taxon>
        <taxon>Apocrita</taxon>
        <taxon>Ichneumonoidea</taxon>
        <taxon>Braconidae</taxon>
        <taxon>Aphidiinae</taxon>
        <taxon>Aphidius</taxon>
    </lineage>
</organism>